<keyword evidence="1" id="KW-0175">Coiled coil</keyword>
<feature type="coiled-coil region" evidence="1">
    <location>
        <begin position="169"/>
        <end position="196"/>
    </location>
</feature>
<dbReference type="InterPro" id="IPR045323">
    <property type="entry name" value="CCDC34"/>
</dbReference>
<organism evidence="4 5">
    <name type="scientific">Drosophila arizonae</name>
    <name type="common">Fruit fly</name>
    <dbReference type="NCBI Taxonomy" id="7263"/>
    <lineage>
        <taxon>Eukaryota</taxon>
        <taxon>Metazoa</taxon>
        <taxon>Ecdysozoa</taxon>
        <taxon>Arthropoda</taxon>
        <taxon>Hexapoda</taxon>
        <taxon>Insecta</taxon>
        <taxon>Pterygota</taxon>
        <taxon>Neoptera</taxon>
        <taxon>Endopterygota</taxon>
        <taxon>Diptera</taxon>
        <taxon>Brachycera</taxon>
        <taxon>Muscomorpha</taxon>
        <taxon>Ephydroidea</taxon>
        <taxon>Drosophilidae</taxon>
        <taxon>Drosophila</taxon>
    </lineage>
</organism>
<feature type="region of interest" description="Disordered" evidence="2">
    <location>
        <begin position="1"/>
        <end position="25"/>
    </location>
</feature>
<dbReference type="InterPro" id="IPR025259">
    <property type="entry name" value="CCDC34/181"/>
</dbReference>
<sequence>MSDSYTYKNTRTTRKTPMAFSGHIDSDGEMVLNDEIYSGRTRISSISTPSERSLGGHSEHSDQSDGQWELSRMQCHSSLLYKEQGGSSSSSSAPLSLPPAEGLTYTHSKANSLYSFQDMYGSLKHIESQSNRVPSLGLTSKDSTLDYMRELEGLKLNREPQVAYETWYASKQRLRQQQLQRQKEERESEKQKHELRKRLSKLCYEQWLRNKSQQAEQRRMDEHLQQAALQAASSMASRNKTVRNVPQAEIRQVVQSWWHKKQEQQKRQRLEMQRHQLKKKREEQRRKQLAELAWQKWMSNVYGKPKPVPMNQGMDSLRGSVSAMYVNPMPWRHLKNTQNELKYQK</sequence>
<dbReference type="Pfam" id="PF13904">
    <property type="entry name" value="CCDC34"/>
    <property type="match status" value="1"/>
</dbReference>
<dbReference type="PANTHER" id="PTHR23247:SF2">
    <property type="entry name" value="COILED-COIL DOMAIN-CONTAINING PROTEIN 34"/>
    <property type="match status" value="1"/>
</dbReference>
<reference evidence="5" key="3">
    <citation type="submission" date="2025-08" db="UniProtKB">
        <authorList>
            <consortium name="RefSeq"/>
        </authorList>
    </citation>
    <scope>IDENTIFICATION</scope>
    <source>
        <tissue evidence="5">Whole organism</tissue>
    </source>
</reference>
<reference evidence="4" key="1">
    <citation type="journal article" date="1997" name="Nucleic Acids Res.">
        <title>tRNAscan-SE: a program for improved detection of transfer RNA genes in genomic sequence.</title>
        <authorList>
            <person name="Lowe T.M."/>
            <person name="Eddy S.R."/>
        </authorList>
    </citation>
    <scope>NUCLEOTIDE SEQUENCE [LARGE SCALE GENOMIC DNA]</scope>
</reference>
<dbReference type="PANTHER" id="PTHR23247">
    <property type="entry name" value="NY-REN-41 ANTIGEN L15 -RELATED"/>
    <property type="match status" value="1"/>
</dbReference>
<gene>
    <name evidence="5" type="primary">LOC108609732</name>
</gene>
<keyword evidence="4" id="KW-1185">Reference proteome</keyword>
<evidence type="ECO:0000313" key="4">
    <source>
        <dbReference type="Proteomes" id="UP000694904"/>
    </source>
</evidence>
<evidence type="ECO:0000313" key="5">
    <source>
        <dbReference type="RefSeq" id="XP_017856945.1"/>
    </source>
</evidence>
<accession>A0ABM1NPQ9</accession>
<feature type="compositionally biased region" description="Low complexity" evidence="2">
    <location>
        <begin position="1"/>
        <end position="10"/>
    </location>
</feature>
<dbReference type="Proteomes" id="UP000694904">
    <property type="component" value="Chromosome 3"/>
</dbReference>
<feature type="coiled-coil region" evidence="1">
    <location>
        <begin position="260"/>
        <end position="292"/>
    </location>
</feature>
<protein>
    <submittedName>
        <fullName evidence="5">Coiled-coil domain-containing protein 34 isoform X1</fullName>
    </submittedName>
</protein>
<reference evidence="4" key="2">
    <citation type="journal article" date="2016" name="G3 (Bethesda)">
        <title>Genome Evolution in Three Species of Cactophilic Drosophila.</title>
        <authorList>
            <person name="Sanchez-Flores A."/>
            <person name="Penazola F."/>
            <person name="Carpinteyro-Ponce J."/>
            <person name="Nazario-Yepiz N."/>
            <person name="Abreu-Goodger C."/>
            <person name="Machado C.A."/>
            <person name="Markow T.A."/>
        </authorList>
    </citation>
    <scope>NUCLEOTIDE SEQUENCE [LARGE SCALE GENOMIC DNA]</scope>
</reference>
<name>A0ABM1NPQ9_DROAR</name>
<evidence type="ECO:0000256" key="1">
    <source>
        <dbReference type="SAM" id="Coils"/>
    </source>
</evidence>
<evidence type="ECO:0000259" key="3">
    <source>
        <dbReference type="Pfam" id="PF13904"/>
    </source>
</evidence>
<dbReference type="GeneID" id="108609732"/>
<evidence type="ECO:0000256" key="2">
    <source>
        <dbReference type="SAM" id="MobiDB-lite"/>
    </source>
</evidence>
<feature type="domain" description="Coiled-coil" evidence="3">
    <location>
        <begin position="161"/>
        <end position="331"/>
    </location>
</feature>
<dbReference type="RefSeq" id="XP_017856945.1">
    <property type="nucleotide sequence ID" value="XM_018001456.1"/>
</dbReference>
<feature type="region of interest" description="Disordered" evidence="2">
    <location>
        <begin position="40"/>
        <end position="69"/>
    </location>
</feature>
<feature type="compositionally biased region" description="Polar residues" evidence="2">
    <location>
        <begin position="41"/>
        <end position="51"/>
    </location>
</feature>
<proteinExistence type="predicted"/>